<dbReference type="PANTHER" id="PTHR42686:SF1">
    <property type="entry name" value="GH17980P-RELATED"/>
    <property type="match status" value="1"/>
</dbReference>
<dbReference type="PANTHER" id="PTHR42686">
    <property type="entry name" value="GH17980P-RELATED"/>
    <property type="match status" value="1"/>
</dbReference>
<dbReference type="GO" id="GO:0016491">
    <property type="term" value="F:oxidoreductase activity"/>
    <property type="evidence" value="ECO:0007669"/>
    <property type="project" value="InterPro"/>
</dbReference>
<organism evidence="2 4">
    <name type="scientific">Microlunatus sagamiharensis</name>
    <dbReference type="NCBI Taxonomy" id="546874"/>
    <lineage>
        <taxon>Bacteria</taxon>
        <taxon>Bacillati</taxon>
        <taxon>Actinomycetota</taxon>
        <taxon>Actinomycetes</taxon>
        <taxon>Propionibacteriales</taxon>
        <taxon>Propionibacteriaceae</taxon>
        <taxon>Microlunatus</taxon>
    </lineage>
</organism>
<keyword evidence="4" id="KW-1185">Reference proteome</keyword>
<evidence type="ECO:0000259" key="1">
    <source>
        <dbReference type="Pfam" id="PF00248"/>
    </source>
</evidence>
<dbReference type="InterPro" id="IPR036812">
    <property type="entry name" value="NAD(P)_OxRdtase_dom_sf"/>
</dbReference>
<reference evidence="4" key="2">
    <citation type="submission" date="2016-10" db="EMBL/GenBank/DDBJ databases">
        <authorList>
            <person name="Varghese N."/>
            <person name="Submissions S."/>
        </authorList>
    </citation>
    <scope>NUCLEOTIDE SEQUENCE [LARGE SCALE GENOMIC DNA]</scope>
    <source>
        <strain evidence="4">DSM 21743</strain>
    </source>
</reference>
<evidence type="ECO:0000313" key="2">
    <source>
        <dbReference type="EMBL" id="SDU79630.1"/>
    </source>
</evidence>
<dbReference type="EMBL" id="LT629799">
    <property type="protein sequence ID" value="SDV05143.1"/>
    <property type="molecule type" value="Genomic_DNA"/>
</dbReference>
<dbReference type="CDD" id="cd19090">
    <property type="entry name" value="AKR_AKR15A-like"/>
    <property type="match status" value="1"/>
</dbReference>
<dbReference type="Pfam" id="PF00248">
    <property type="entry name" value="Aldo_ket_red"/>
    <property type="match status" value="1"/>
</dbReference>
<evidence type="ECO:0000313" key="3">
    <source>
        <dbReference type="EMBL" id="SDV05143.1"/>
    </source>
</evidence>
<dbReference type="GO" id="GO:0005829">
    <property type="term" value="C:cytosol"/>
    <property type="evidence" value="ECO:0007669"/>
    <property type="project" value="TreeGrafter"/>
</dbReference>
<evidence type="ECO:0000313" key="4">
    <source>
        <dbReference type="Proteomes" id="UP000198825"/>
    </source>
</evidence>
<proteinExistence type="predicted"/>
<gene>
    <name evidence="2" type="ORF">SAMN04488544_0012</name>
    <name evidence="3" type="ORF">SAMN04488544_4107</name>
</gene>
<dbReference type="SUPFAM" id="SSF51430">
    <property type="entry name" value="NAD(P)-linked oxidoreductase"/>
    <property type="match status" value="1"/>
</dbReference>
<dbReference type="Proteomes" id="UP000198825">
    <property type="component" value="Chromosome I"/>
</dbReference>
<dbReference type="AlphaFoldDB" id="A0A1H2LF35"/>
<sequence length="322" mass="33839">MSPAGTPSSTVARALGSTGLAVTPVAFGTSPLASMSNLYGYAVDEERAVATVRAIFDGPVTLLDTSNGYGEDGTAERRIGIAVREAGGLPPGLVLSTKVDPDKRTGDFSGERVRRSLEESLERLGVDRVPLLHLHDPERMEFADAIKPDGAVRALVDLRERGLVDHLGVAGGPVGVLRDYLGTGEFEVVLSHNRATLLDRSVLPLFEEAAGRGIGVLNAAPYGGGMLSKGPDVQPKYGYGVRGDEVADAAVRMQEVCARAGVPLAAAALQFSMRLPSVHSTVVGVSSPERVAQTLELAAVEVPDDVWDELERLVPDPAGWLG</sequence>
<dbReference type="RefSeq" id="WP_197680547.1">
    <property type="nucleotide sequence ID" value="NZ_LT629799.1"/>
</dbReference>
<dbReference type="InterPro" id="IPR020471">
    <property type="entry name" value="AKR"/>
</dbReference>
<dbReference type="Gene3D" id="3.20.20.100">
    <property type="entry name" value="NADP-dependent oxidoreductase domain"/>
    <property type="match status" value="1"/>
</dbReference>
<protein>
    <submittedName>
        <fullName evidence="2">D-threo-aldose 1-dehydrogenase</fullName>
    </submittedName>
</protein>
<accession>A0A1H2LF35</accession>
<dbReference type="InterPro" id="IPR023210">
    <property type="entry name" value="NADP_OxRdtase_dom"/>
</dbReference>
<reference evidence="2" key="1">
    <citation type="submission" date="2016-10" db="EMBL/GenBank/DDBJ databases">
        <authorList>
            <person name="de Groot N.N."/>
        </authorList>
    </citation>
    <scope>NUCLEOTIDE SEQUENCE [LARGE SCALE GENOMIC DNA]</scope>
    <source>
        <strain evidence="2">DSM 21743</strain>
    </source>
</reference>
<dbReference type="EMBL" id="LT629799">
    <property type="protein sequence ID" value="SDU79630.1"/>
    <property type="molecule type" value="Genomic_DNA"/>
</dbReference>
<name>A0A1H2LF35_9ACTN</name>
<feature type="domain" description="NADP-dependent oxidoreductase" evidence="1">
    <location>
        <begin position="26"/>
        <end position="313"/>
    </location>
</feature>
<dbReference type="STRING" id="546874.SAMN04488544_0012"/>